<gene>
    <name evidence="2" type="ORF">FYJ65_01525</name>
</gene>
<organism evidence="2 3">
    <name type="scientific">Mogibacterium kristiansenii</name>
    <dbReference type="NCBI Taxonomy" id="2606708"/>
    <lineage>
        <taxon>Bacteria</taxon>
        <taxon>Bacillati</taxon>
        <taxon>Bacillota</taxon>
        <taxon>Clostridia</taxon>
        <taxon>Peptostreptococcales</taxon>
        <taxon>Anaerovoracaceae</taxon>
        <taxon>Mogibacterium</taxon>
    </lineage>
</organism>
<accession>A0A6N7XJB6</accession>
<evidence type="ECO:0000259" key="1">
    <source>
        <dbReference type="Pfam" id="PF01966"/>
    </source>
</evidence>
<proteinExistence type="predicted"/>
<comment type="caution">
    <text evidence="2">The sequence shown here is derived from an EMBL/GenBank/DDBJ whole genome shotgun (WGS) entry which is preliminary data.</text>
</comment>
<dbReference type="InterPro" id="IPR006674">
    <property type="entry name" value="HD_domain"/>
</dbReference>
<dbReference type="SUPFAM" id="SSF109604">
    <property type="entry name" value="HD-domain/PDEase-like"/>
    <property type="match status" value="1"/>
</dbReference>
<sequence>MWTESVRHPCFCVVSLFRKEAGEFDMYITEREQHLLFDEYNTPIHVQRHCNEVARVAGILAEALDRHGYHIDVKLVYGAALVHDVVRPWDQHAIEGGKILARIGFPKEAELVRRHMTYGPFHRVEDLEEIDVLCLADRTVKENHYVGIDIRMDYLLKKPNMTEQKKERINQARESTRLLIHQIEGVLDCTFEQLFS</sequence>
<dbReference type="CDD" id="cd00077">
    <property type="entry name" value="HDc"/>
    <property type="match status" value="1"/>
</dbReference>
<protein>
    <submittedName>
        <fullName evidence="2">HD domain-containing protein</fullName>
    </submittedName>
</protein>
<dbReference type="Proteomes" id="UP000469424">
    <property type="component" value="Unassembled WGS sequence"/>
</dbReference>
<evidence type="ECO:0000313" key="2">
    <source>
        <dbReference type="EMBL" id="MST70029.1"/>
    </source>
</evidence>
<dbReference type="InterPro" id="IPR003607">
    <property type="entry name" value="HD/PDEase_dom"/>
</dbReference>
<feature type="domain" description="HD" evidence="1">
    <location>
        <begin position="48"/>
        <end position="139"/>
    </location>
</feature>
<name>A0A6N7XJB6_9FIRM</name>
<dbReference type="EMBL" id="VUNA01000002">
    <property type="protein sequence ID" value="MST70029.1"/>
    <property type="molecule type" value="Genomic_DNA"/>
</dbReference>
<evidence type="ECO:0000313" key="3">
    <source>
        <dbReference type="Proteomes" id="UP000469424"/>
    </source>
</evidence>
<reference evidence="2 3" key="1">
    <citation type="submission" date="2019-08" db="EMBL/GenBank/DDBJ databases">
        <title>In-depth cultivation of the pig gut microbiome towards novel bacterial diversity and tailored functional studies.</title>
        <authorList>
            <person name="Wylensek D."/>
            <person name="Hitch T.C.A."/>
            <person name="Clavel T."/>
        </authorList>
    </citation>
    <scope>NUCLEOTIDE SEQUENCE [LARGE SCALE GENOMIC DNA]</scope>
    <source>
        <strain evidence="2 3">WCA-MUC-591-APC-4B</strain>
    </source>
</reference>
<keyword evidence="3" id="KW-1185">Reference proteome</keyword>
<dbReference type="Gene3D" id="1.10.3210.10">
    <property type="entry name" value="Hypothetical protein af1432"/>
    <property type="match status" value="1"/>
</dbReference>
<dbReference type="AlphaFoldDB" id="A0A6N7XJB6"/>
<dbReference type="Pfam" id="PF01966">
    <property type="entry name" value="HD"/>
    <property type="match status" value="1"/>
</dbReference>